<keyword evidence="2" id="KW-0479">Metal-binding</keyword>
<dbReference type="PROSITE" id="PS51384">
    <property type="entry name" value="FAD_FR"/>
    <property type="match status" value="1"/>
</dbReference>
<dbReference type="GO" id="GO:0006221">
    <property type="term" value="P:pyrimidine nucleotide biosynthetic process"/>
    <property type="evidence" value="ECO:0007669"/>
    <property type="project" value="InterPro"/>
</dbReference>
<dbReference type="SUPFAM" id="SSF52343">
    <property type="entry name" value="Ferredoxin reductase-like, C-terminal NADP-linked domain"/>
    <property type="match status" value="1"/>
</dbReference>
<accession>A0A3S9SYU8</accession>
<dbReference type="RefSeq" id="WP_127016865.1">
    <property type="nucleotide sequence ID" value="NZ_CP016379.1"/>
</dbReference>
<feature type="binding site" evidence="2">
    <location>
        <position position="225"/>
    </location>
    <ligand>
        <name>[2Fe-2S] cluster</name>
        <dbReference type="ChEBI" id="CHEBI:190135"/>
    </ligand>
</feature>
<gene>
    <name evidence="4" type="ORF">BBF96_09075</name>
</gene>
<feature type="binding site" evidence="1">
    <location>
        <begin position="62"/>
        <end position="64"/>
    </location>
    <ligand>
        <name>FAD</name>
        <dbReference type="ChEBI" id="CHEBI:57692"/>
    </ligand>
</feature>
<dbReference type="InterPro" id="IPR039261">
    <property type="entry name" value="FNR_nucleotide-bd"/>
</dbReference>
<feature type="domain" description="FAD-binding FR-type" evidence="3">
    <location>
        <begin position="1"/>
        <end position="95"/>
    </location>
</feature>
<feature type="binding site" evidence="2">
    <location>
        <position position="237"/>
    </location>
    <ligand>
        <name>[2Fe-2S] cluster</name>
        <dbReference type="ChEBI" id="CHEBI:190135"/>
    </ligand>
</feature>
<dbReference type="OrthoDB" id="9778346at2"/>
<sequence>MYRIIRKKVLAPTMKLIEVEAPDIAAKVLPGNFVILRIDEKGERIPLTVADYDRKKGTITLIFQEVGYTTKHLGRLEEGDALLDLVGPLGEHMQIEGYKKVICVGGGSGTALLYPKTKAFYEAGAKVLTITGARTKELLILLDELDAVSDELYVTTDDGSYGHHGFVTDILKELLDKHDDVDLVVAIGPVPMMKACAELTREYGVKCIVSLNAIMVDGTGMCGGCRVIVGGETKFTCVDGPAFDGHLVDFDDLMRRLSYYKKHEEEVLSNECCSGGECKCH</sequence>
<dbReference type="PANTHER" id="PTHR43513:SF3">
    <property type="entry name" value="DIHYDROOROTATE DEHYDROGENASE B (NAD(+)), ELECTRON TRANSFER SUBUNIT-RELATED"/>
    <property type="match status" value="1"/>
</dbReference>
<reference evidence="4 5" key="1">
    <citation type="submission" date="2016-07" db="EMBL/GenBank/DDBJ databases">
        <title>Genome and transcriptome analysis of iron-reducing fermentative bacteria Anoxybacter fermentans.</title>
        <authorList>
            <person name="Zeng X."/>
            <person name="Shao Z."/>
        </authorList>
    </citation>
    <scope>NUCLEOTIDE SEQUENCE [LARGE SCALE GENOMIC DNA]</scope>
    <source>
        <strain evidence="4 5">DY22613</strain>
    </source>
</reference>
<evidence type="ECO:0000313" key="4">
    <source>
        <dbReference type="EMBL" id="AZR73523.1"/>
    </source>
</evidence>
<dbReference type="GO" id="GO:0051537">
    <property type="term" value="F:2 iron, 2 sulfur cluster binding"/>
    <property type="evidence" value="ECO:0007669"/>
    <property type="project" value="UniProtKB-KW"/>
</dbReference>
<dbReference type="Gene3D" id="2.40.30.10">
    <property type="entry name" value="Translation factors"/>
    <property type="match status" value="1"/>
</dbReference>
<dbReference type="GO" id="GO:0046872">
    <property type="term" value="F:metal ion binding"/>
    <property type="evidence" value="ECO:0007669"/>
    <property type="project" value="UniProtKB-KW"/>
</dbReference>
<evidence type="ECO:0000313" key="5">
    <source>
        <dbReference type="Proteomes" id="UP000267250"/>
    </source>
</evidence>
<keyword evidence="5" id="KW-1185">Reference proteome</keyword>
<evidence type="ECO:0000256" key="2">
    <source>
        <dbReference type="PIRSR" id="PIRSR006816-2"/>
    </source>
</evidence>
<proteinExistence type="predicted"/>
<evidence type="ECO:0000256" key="1">
    <source>
        <dbReference type="PIRSR" id="PIRSR006816-1"/>
    </source>
</evidence>
<dbReference type="InterPro" id="IPR019480">
    <property type="entry name" value="Dihydroorotate_DH_Fe-S-bd"/>
</dbReference>
<dbReference type="GO" id="GO:0016491">
    <property type="term" value="F:oxidoreductase activity"/>
    <property type="evidence" value="ECO:0007669"/>
    <property type="project" value="InterPro"/>
</dbReference>
<keyword evidence="2" id="KW-0411">Iron-sulfur</keyword>
<dbReference type="PIRSF" id="PIRSF006816">
    <property type="entry name" value="Cyc3_hyd_g"/>
    <property type="match status" value="1"/>
</dbReference>
<dbReference type="Gene3D" id="3.40.50.80">
    <property type="entry name" value="Nucleotide-binding domain of ferredoxin-NADP reductase (FNR) module"/>
    <property type="match status" value="1"/>
</dbReference>
<dbReference type="SUPFAM" id="SSF63380">
    <property type="entry name" value="Riboflavin synthase domain-like"/>
    <property type="match status" value="1"/>
</dbReference>
<keyword evidence="1" id="KW-0274">FAD</keyword>
<keyword evidence="2" id="KW-0001">2Fe-2S</keyword>
<dbReference type="Proteomes" id="UP000267250">
    <property type="component" value="Chromosome"/>
</dbReference>
<protein>
    <submittedName>
        <fullName evidence="4">Ferredoxin-NADP reductase</fullName>
    </submittedName>
</protein>
<dbReference type="NCBIfam" id="NF004862">
    <property type="entry name" value="PRK06222.1"/>
    <property type="match status" value="1"/>
</dbReference>
<feature type="binding site" evidence="2">
    <location>
        <position position="222"/>
    </location>
    <ligand>
        <name>[2Fe-2S] cluster</name>
        <dbReference type="ChEBI" id="CHEBI:190135"/>
    </ligand>
</feature>
<name>A0A3S9SYU8_9FIRM</name>
<keyword evidence="2" id="KW-0408">Iron</keyword>
<dbReference type="GO" id="GO:0050660">
    <property type="term" value="F:flavin adenine dinucleotide binding"/>
    <property type="evidence" value="ECO:0007669"/>
    <property type="project" value="InterPro"/>
</dbReference>
<dbReference type="CDD" id="cd06219">
    <property type="entry name" value="DHOD_e_trans_like1"/>
    <property type="match status" value="1"/>
</dbReference>
<dbReference type="AlphaFoldDB" id="A0A3S9SYU8"/>
<dbReference type="InterPro" id="IPR050353">
    <property type="entry name" value="PyrK_electron_transfer"/>
</dbReference>
<dbReference type="InterPro" id="IPR001433">
    <property type="entry name" value="OxRdtase_FAD/NAD-bd"/>
</dbReference>
<dbReference type="EMBL" id="CP016379">
    <property type="protein sequence ID" value="AZR73523.1"/>
    <property type="molecule type" value="Genomic_DNA"/>
</dbReference>
<dbReference type="InterPro" id="IPR017927">
    <property type="entry name" value="FAD-bd_FR_type"/>
</dbReference>
<dbReference type="Pfam" id="PF10418">
    <property type="entry name" value="DHODB_Fe-S_bind"/>
    <property type="match status" value="1"/>
</dbReference>
<comment type="cofactor">
    <cofactor evidence="2">
        <name>[2Fe-2S] cluster</name>
        <dbReference type="ChEBI" id="CHEBI:190135"/>
    </cofactor>
    <text evidence="2">Binds 1 [2Fe-2S] cluster per subunit.</text>
</comment>
<dbReference type="PANTHER" id="PTHR43513">
    <property type="entry name" value="DIHYDROOROTATE DEHYDROGENASE B (NAD(+)), ELECTRON TRANSFER SUBUNIT"/>
    <property type="match status" value="1"/>
</dbReference>
<evidence type="ECO:0000259" key="3">
    <source>
        <dbReference type="PROSITE" id="PS51384"/>
    </source>
</evidence>
<dbReference type="KEGG" id="aft:BBF96_09075"/>
<organism evidence="4 5">
    <name type="scientific">Anoxybacter fermentans</name>
    <dbReference type="NCBI Taxonomy" id="1323375"/>
    <lineage>
        <taxon>Bacteria</taxon>
        <taxon>Bacillati</taxon>
        <taxon>Bacillota</taxon>
        <taxon>Clostridia</taxon>
        <taxon>Halanaerobiales</taxon>
        <taxon>Anoxybacter</taxon>
    </lineage>
</organism>
<keyword evidence="1" id="KW-0285">Flavoprotein</keyword>
<dbReference type="Pfam" id="PF00175">
    <property type="entry name" value="NAD_binding_1"/>
    <property type="match status" value="1"/>
</dbReference>
<dbReference type="InterPro" id="IPR012165">
    <property type="entry name" value="Cyt_c3_hydrogenase_gsu"/>
</dbReference>
<dbReference type="InterPro" id="IPR017938">
    <property type="entry name" value="Riboflavin_synthase-like_b-brl"/>
</dbReference>
<comment type="cofactor">
    <cofactor evidence="1">
        <name>FAD</name>
        <dbReference type="ChEBI" id="CHEBI:57692"/>
    </cofactor>
    <text evidence="1">Binds 1 FAD per subunit.</text>
</comment>